<evidence type="ECO:0000313" key="3">
    <source>
        <dbReference type="EMBL" id="GMN34186.1"/>
    </source>
</evidence>
<organism evidence="2 6">
    <name type="scientific">Ficus carica</name>
    <name type="common">Common fig</name>
    <dbReference type="NCBI Taxonomy" id="3494"/>
    <lineage>
        <taxon>Eukaryota</taxon>
        <taxon>Viridiplantae</taxon>
        <taxon>Streptophyta</taxon>
        <taxon>Embryophyta</taxon>
        <taxon>Tracheophyta</taxon>
        <taxon>Spermatophyta</taxon>
        <taxon>Magnoliopsida</taxon>
        <taxon>eudicotyledons</taxon>
        <taxon>Gunneridae</taxon>
        <taxon>Pentapetalae</taxon>
        <taxon>rosids</taxon>
        <taxon>fabids</taxon>
        <taxon>Rosales</taxon>
        <taxon>Moraceae</taxon>
        <taxon>Ficeae</taxon>
        <taxon>Ficus</taxon>
    </lineage>
</organism>
<evidence type="ECO:0000256" key="1">
    <source>
        <dbReference type="SAM" id="MobiDB-lite"/>
    </source>
</evidence>
<evidence type="ECO:0000313" key="2">
    <source>
        <dbReference type="EMBL" id="GMN34167.1"/>
    </source>
</evidence>
<evidence type="ECO:0000313" key="6">
    <source>
        <dbReference type="Proteomes" id="UP001187192"/>
    </source>
</evidence>
<dbReference type="EMBL" id="BTGU01006072">
    <property type="protein sequence ID" value="GMN34186.1"/>
    <property type="molecule type" value="Genomic_DNA"/>
</dbReference>
<gene>
    <name evidence="2" type="ORF">TIFTF001_048322</name>
    <name evidence="3" type="ORF">TIFTF001_048325</name>
    <name evidence="4" type="ORF">TIFTF001_048332</name>
    <name evidence="5" type="ORF">TIFTF001_048335</name>
</gene>
<dbReference type="AlphaFoldDB" id="A0AA88CY42"/>
<name>A0AA88CY42_FICCA</name>
<dbReference type="EMBL" id="BTGU01006071">
    <property type="protein sequence ID" value="GMN34167.1"/>
    <property type="molecule type" value="Genomic_DNA"/>
</dbReference>
<dbReference type="Proteomes" id="UP001187192">
    <property type="component" value="Unassembled WGS sequence"/>
</dbReference>
<feature type="region of interest" description="Disordered" evidence="1">
    <location>
        <begin position="107"/>
        <end position="128"/>
    </location>
</feature>
<accession>A0AA88CY42</accession>
<dbReference type="EMBL" id="BTGU01006073">
    <property type="protein sequence ID" value="GMN34217.1"/>
    <property type="molecule type" value="Genomic_DNA"/>
</dbReference>
<sequence>MSNVPYVIFTCDKVNKNIFKRVLREAAIQSLHLIATPFLTKASQPDRQMGASLPSRSFASTAKTVAKPAASTAIPVAKPAGSAETTRAIIRPSTRLLRQDYKGRHKTCHLHGKTPETTKPVASATRPTARLTASETIPIVRLVDADARPVTSAPRPAGYATRTAYSTLGTTSSVETVRAFARPPTHQLRQDCKAHHKTCRLHGVVSAETIRLAASTGRPANRFLSSAN</sequence>
<dbReference type="EMBL" id="BTGU01006074">
    <property type="protein sequence ID" value="GMN34231.1"/>
    <property type="molecule type" value="Genomic_DNA"/>
</dbReference>
<comment type="caution">
    <text evidence="2">The sequence shown here is derived from an EMBL/GenBank/DDBJ whole genome shotgun (WGS) entry which is preliminary data.</text>
</comment>
<proteinExistence type="predicted"/>
<evidence type="ECO:0000313" key="4">
    <source>
        <dbReference type="EMBL" id="GMN34217.1"/>
    </source>
</evidence>
<keyword evidence="6" id="KW-1185">Reference proteome</keyword>
<reference evidence="2" key="1">
    <citation type="submission" date="2023-07" db="EMBL/GenBank/DDBJ databases">
        <title>draft genome sequence of fig (Ficus carica).</title>
        <authorList>
            <person name="Takahashi T."/>
            <person name="Nishimura K."/>
        </authorList>
    </citation>
    <scope>NUCLEOTIDE SEQUENCE</scope>
</reference>
<protein>
    <submittedName>
        <fullName evidence="2">Uncharacterized protein</fullName>
    </submittedName>
</protein>
<evidence type="ECO:0000313" key="5">
    <source>
        <dbReference type="EMBL" id="GMN34231.1"/>
    </source>
</evidence>